<name>A0A081NJA6_9GAMM</name>
<dbReference type="STRING" id="1137799.GZ78_13735"/>
<reference evidence="1 2" key="1">
    <citation type="submission" date="2014-06" db="EMBL/GenBank/DDBJ databases">
        <title>Whole Genome Sequences of Three Symbiotic Endozoicomonas Bacteria.</title>
        <authorList>
            <person name="Neave M.J."/>
            <person name="Apprill A."/>
            <person name="Voolstra C.R."/>
        </authorList>
    </citation>
    <scope>NUCLEOTIDE SEQUENCE [LARGE SCALE GENOMIC DNA]</scope>
    <source>
        <strain evidence="1 2">DSM 25634</strain>
    </source>
</reference>
<accession>A0A081NJA6</accession>
<dbReference type="RefSeq" id="WP_034835955.1">
    <property type="nucleotide sequence ID" value="NZ_JOKH01000002.1"/>
</dbReference>
<protein>
    <submittedName>
        <fullName evidence="1">Uncharacterized protein</fullName>
    </submittedName>
</protein>
<dbReference type="EMBL" id="JOKH01000002">
    <property type="protein sequence ID" value="KEQ18529.1"/>
    <property type="molecule type" value="Genomic_DNA"/>
</dbReference>
<proteinExistence type="predicted"/>
<evidence type="ECO:0000313" key="1">
    <source>
        <dbReference type="EMBL" id="KEQ18529.1"/>
    </source>
</evidence>
<dbReference type="AlphaFoldDB" id="A0A081NJA6"/>
<evidence type="ECO:0000313" key="2">
    <source>
        <dbReference type="Proteomes" id="UP000028073"/>
    </source>
</evidence>
<dbReference type="OrthoDB" id="9781481at2"/>
<comment type="caution">
    <text evidence="1">The sequence shown here is derived from an EMBL/GenBank/DDBJ whole genome shotgun (WGS) entry which is preliminary data.</text>
</comment>
<gene>
    <name evidence="1" type="ORF">GZ78_13735</name>
</gene>
<sequence>MAVWLVRAGAQSQYEQKFLQENSIYLTWDDLNNPLDSWSERSELTVHLGELTVMRNPNG</sequence>
<keyword evidence="2" id="KW-1185">Reference proteome</keyword>
<dbReference type="Proteomes" id="UP000028073">
    <property type="component" value="Unassembled WGS sequence"/>
</dbReference>
<organism evidence="1 2">
    <name type="scientific">Endozoicomonas numazuensis</name>
    <dbReference type="NCBI Taxonomy" id="1137799"/>
    <lineage>
        <taxon>Bacteria</taxon>
        <taxon>Pseudomonadati</taxon>
        <taxon>Pseudomonadota</taxon>
        <taxon>Gammaproteobacteria</taxon>
        <taxon>Oceanospirillales</taxon>
        <taxon>Endozoicomonadaceae</taxon>
        <taxon>Endozoicomonas</taxon>
    </lineage>
</organism>